<gene>
    <name evidence="2" type="ORF">DFR50_12192</name>
</gene>
<feature type="compositionally biased region" description="Basic residues" evidence="1">
    <location>
        <begin position="54"/>
        <end position="71"/>
    </location>
</feature>
<proteinExistence type="predicted"/>
<sequence>MRRSSGPSRRVTACAGGHEQRVACRAPGRAQFRQGSKDSGVLGGKTCHKFALSSRRRRRRPPRLKRSRGARFARPPAGAANESAREPAHRADENKTRTPDRAGQGIVFGLGKPTPDGRRAGRIGDDPRSPARGSSCRSRQCRRPRPRRCGGPGGRRRFGGDEIEVAAGARRCRYAGRAGAFLSSAAPRRPRPRRRPKARGPRLAAGQAGNAFCGSRAPPVLWARPHATRRPPPRKVRP</sequence>
<organism evidence="2 3">
    <name type="scientific">Roseiarcus fermentans</name>
    <dbReference type="NCBI Taxonomy" id="1473586"/>
    <lineage>
        <taxon>Bacteria</taxon>
        <taxon>Pseudomonadati</taxon>
        <taxon>Pseudomonadota</taxon>
        <taxon>Alphaproteobacteria</taxon>
        <taxon>Hyphomicrobiales</taxon>
        <taxon>Roseiarcaceae</taxon>
        <taxon>Roseiarcus</taxon>
    </lineage>
</organism>
<protein>
    <submittedName>
        <fullName evidence="2">Uncharacterized protein</fullName>
    </submittedName>
</protein>
<feature type="compositionally biased region" description="Basic residues" evidence="1">
    <location>
        <begin position="226"/>
        <end position="238"/>
    </location>
</feature>
<feature type="compositionally biased region" description="Basic residues" evidence="1">
    <location>
        <begin position="139"/>
        <end position="148"/>
    </location>
</feature>
<feature type="compositionally biased region" description="Basic residues" evidence="1">
    <location>
        <begin position="188"/>
        <end position="200"/>
    </location>
</feature>
<feature type="compositionally biased region" description="Basic and acidic residues" evidence="1">
    <location>
        <begin position="115"/>
        <end position="129"/>
    </location>
</feature>
<feature type="region of interest" description="Disordered" evidence="1">
    <location>
        <begin position="181"/>
        <end position="238"/>
    </location>
</feature>
<evidence type="ECO:0000256" key="1">
    <source>
        <dbReference type="SAM" id="MobiDB-lite"/>
    </source>
</evidence>
<comment type="caution">
    <text evidence="2">The sequence shown here is derived from an EMBL/GenBank/DDBJ whole genome shotgun (WGS) entry which is preliminary data.</text>
</comment>
<evidence type="ECO:0000313" key="3">
    <source>
        <dbReference type="Proteomes" id="UP000253529"/>
    </source>
</evidence>
<feature type="region of interest" description="Disordered" evidence="1">
    <location>
        <begin position="1"/>
        <end position="161"/>
    </location>
</feature>
<dbReference type="EMBL" id="QNRK01000021">
    <property type="protein sequence ID" value="RBP09746.1"/>
    <property type="molecule type" value="Genomic_DNA"/>
</dbReference>
<evidence type="ECO:0000313" key="2">
    <source>
        <dbReference type="EMBL" id="RBP09746.1"/>
    </source>
</evidence>
<reference evidence="2 3" key="1">
    <citation type="submission" date="2018-06" db="EMBL/GenBank/DDBJ databases">
        <title>Genomic Encyclopedia of Type Strains, Phase IV (KMG-IV): sequencing the most valuable type-strain genomes for metagenomic binning, comparative biology and taxonomic classification.</title>
        <authorList>
            <person name="Goeker M."/>
        </authorList>
    </citation>
    <scope>NUCLEOTIDE SEQUENCE [LARGE SCALE GENOMIC DNA]</scope>
    <source>
        <strain evidence="2 3">DSM 24875</strain>
    </source>
</reference>
<feature type="compositionally biased region" description="Basic and acidic residues" evidence="1">
    <location>
        <begin position="83"/>
        <end position="100"/>
    </location>
</feature>
<dbReference type="AlphaFoldDB" id="A0A366F6H6"/>
<keyword evidence="3" id="KW-1185">Reference proteome</keyword>
<dbReference type="Proteomes" id="UP000253529">
    <property type="component" value="Unassembled WGS sequence"/>
</dbReference>
<name>A0A366F6H6_9HYPH</name>
<accession>A0A366F6H6</accession>